<dbReference type="Proteomes" id="UP001201020">
    <property type="component" value="Chromosome"/>
</dbReference>
<feature type="domain" description="TRUD" evidence="5">
    <location>
        <begin position="174"/>
        <end position="369"/>
    </location>
</feature>
<evidence type="ECO:0000313" key="6">
    <source>
        <dbReference type="EMBL" id="UJG40184.1"/>
    </source>
</evidence>
<dbReference type="GO" id="GO:0003723">
    <property type="term" value="F:RNA binding"/>
    <property type="evidence" value="ECO:0007669"/>
    <property type="project" value="InterPro"/>
</dbReference>
<name>A0A9Y1FKW5_9ARCH</name>
<organism evidence="6">
    <name type="scientific">Candidatus Heimdallarchaeum aukensis</name>
    <dbReference type="NCBI Taxonomy" id="2876573"/>
    <lineage>
        <taxon>Archaea</taxon>
        <taxon>Promethearchaeati</taxon>
        <taxon>Candidatus Heimdallarchaeota</taxon>
        <taxon>Candidatus Heimdallarchaeia (ex Rinke et al. 2021) (nom. nud.)</taxon>
        <taxon>Candidatus Heimdallarchaeales</taxon>
        <taxon>Candidatus Heimdallarchaeaceae</taxon>
        <taxon>Candidatus Heimdallarchaeum</taxon>
    </lineage>
</organism>
<evidence type="ECO:0000259" key="5">
    <source>
        <dbReference type="PROSITE" id="PS50984"/>
    </source>
</evidence>
<dbReference type="PROSITE" id="PS50984">
    <property type="entry name" value="TRUD"/>
    <property type="match status" value="1"/>
</dbReference>
<evidence type="ECO:0000256" key="1">
    <source>
        <dbReference type="ARBA" id="ARBA00007953"/>
    </source>
</evidence>
<dbReference type="Gene3D" id="1.10.1510.30">
    <property type="match status" value="1"/>
</dbReference>
<evidence type="ECO:0000256" key="2">
    <source>
        <dbReference type="ARBA" id="ARBA00022694"/>
    </source>
</evidence>
<dbReference type="EC" id="5.4.99.27" evidence="4"/>
<dbReference type="Gene3D" id="3.30.2350.20">
    <property type="entry name" value="TruD, catalytic domain"/>
    <property type="match status" value="2"/>
</dbReference>
<proteinExistence type="inferred from homology"/>
<keyword evidence="2 4" id="KW-0819">tRNA processing</keyword>
<dbReference type="SUPFAM" id="SSF55120">
    <property type="entry name" value="Pseudouridine synthase"/>
    <property type="match status" value="1"/>
</dbReference>
<dbReference type="InterPro" id="IPR042214">
    <property type="entry name" value="TruD_catalytic"/>
</dbReference>
<dbReference type="PROSITE" id="PS01268">
    <property type="entry name" value="UPF0024"/>
    <property type="match status" value="1"/>
</dbReference>
<evidence type="ECO:0000256" key="4">
    <source>
        <dbReference type="HAMAP-Rule" id="MF_01082"/>
    </source>
</evidence>
<gene>
    <name evidence="4 6" type="primary">truD</name>
    <name evidence="6" type="ORF">K9W45_10115</name>
</gene>
<reference evidence="6" key="1">
    <citation type="journal article" date="2022" name="Nat. Microbiol.">
        <title>Unique mobile elements and scalable gene flow at the prokaryote-eukaryote boundary revealed by circularized Asgard archaea genomes.</title>
        <authorList>
            <person name="Wu F."/>
            <person name="Speth D.R."/>
            <person name="Philosof A."/>
            <person name="Cremiere A."/>
            <person name="Narayanan A."/>
            <person name="Barco R.A."/>
            <person name="Connon S.A."/>
            <person name="Amend J.P."/>
            <person name="Antoshechkin I.A."/>
            <person name="Orphan V.J."/>
        </authorList>
    </citation>
    <scope>NUCLEOTIDE SEQUENCE</scope>
    <source>
        <strain evidence="6">PM71</strain>
    </source>
</reference>
<accession>A0A9Y1FKW5</accession>
<keyword evidence="3 4" id="KW-0413">Isomerase</keyword>
<protein>
    <recommendedName>
        <fullName evidence="4">Probable tRNA pseudouridine synthase D</fullName>
        <ecNumber evidence="4">5.4.99.27</ecNumber>
    </recommendedName>
    <alternativeName>
        <fullName evidence="4">tRNA pseudouridine(13) synthase</fullName>
    </alternativeName>
    <alternativeName>
        <fullName evidence="4">tRNA pseudouridylate synthase D</fullName>
    </alternativeName>
    <alternativeName>
        <fullName evidence="4">tRNA-uridine isomerase D</fullName>
    </alternativeName>
</protein>
<dbReference type="InterPro" id="IPR020103">
    <property type="entry name" value="PsdUridine_synth_cat_dom_sf"/>
</dbReference>
<sequence>MIELGPRISNFEPIQGKIKKLPEDFIVSEMIDEKTVVSPFQESYSLPGKSPGLFLHFVLIKKNLDTERALDWMSKLWNVNRDNFNIAGTKDKKAITAQRVSVWGLKKAFEKGMINEIDYPTLKAKALTLKLRDIKLGELWGNMFNIIIRDISISKSEIKKKIEEFFITMKNFGGIINAFGPQRFGDIRPITHLVGKLIIEGNYKEAIRFYIGKVFPDEPEDTKKARMFFWEGGNANEALKVFPSYLNTEKKLLSLLVNSSNNYEHVFQSFSYHLKKLFVHAYQSHLFNKYLKIRFEKYSKNFREPIHGEKMKEGDVYAPIVGAKTELKGETKDIYERIFEEEGLKEDFFALPAFKKFGGKGAFRKILFIPYDFSYEIGDDDIYKNSTIKLHFKLKKGSYATNVIRELIS</sequence>
<feature type="active site" description="Nucleophile" evidence="4">
    <location>
        <position position="91"/>
    </location>
</feature>
<dbReference type="PANTHER" id="PTHR13326">
    <property type="entry name" value="TRNA PSEUDOURIDINE SYNTHASE D"/>
    <property type="match status" value="1"/>
</dbReference>
<evidence type="ECO:0000256" key="3">
    <source>
        <dbReference type="ARBA" id="ARBA00023235"/>
    </source>
</evidence>
<dbReference type="GO" id="GO:0160150">
    <property type="term" value="F:tRNA pseudouridine(13) synthase activity"/>
    <property type="evidence" value="ECO:0007669"/>
    <property type="project" value="UniProtKB-EC"/>
</dbReference>
<dbReference type="InterPro" id="IPR020119">
    <property type="entry name" value="PsdUridine_synth_TruD_CS"/>
</dbReference>
<dbReference type="PIRSF" id="PIRSF037016">
    <property type="entry name" value="Pseudouridin_synth_euk_prd"/>
    <property type="match status" value="1"/>
</dbReference>
<dbReference type="Gene3D" id="3.30.70.3160">
    <property type="match status" value="1"/>
</dbReference>
<dbReference type="CDD" id="cd02576">
    <property type="entry name" value="PseudoU_synth_ScPUS7"/>
    <property type="match status" value="1"/>
</dbReference>
<dbReference type="GO" id="GO:0031119">
    <property type="term" value="P:tRNA pseudouridine synthesis"/>
    <property type="evidence" value="ECO:0007669"/>
    <property type="project" value="UniProtKB-UniRule"/>
</dbReference>
<dbReference type="HAMAP" id="MF_01082">
    <property type="entry name" value="TruD"/>
    <property type="match status" value="1"/>
</dbReference>
<dbReference type="NCBIfam" id="TIGR00094">
    <property type="entry name" value="tRNA_TruD_broad"/>
    <property type="match status" value="1"/>
</dbReference>
<dbReference type="InterPro" id="IPR011760">
    <property type="entry name" value="PsdUridine_synth_TruD_insert"/>
</dbReference>
<dbReference type="InterPro" id="IPR001656">
    <property type="entry name" value="PsdUridine_synth_TruD"/>
</dbReference>
<dbReference type="AlphaFoldDB" id="A0A9Y1FKW5"/>
<comment type="function">
    <text evidence="4">Could be responsible for synthesis of pseudouridine from uracil-13 in transfer RNAs.</text>
</comment>
<comment type="catalytic activity">
    <reaction evidence="4">
        <text>uridine(13) in tRNA = pseudouridine(13) in tRNA</text>
        <dbReference type="Rhea" id="RHEA:42540"/>
        <dbReference type="Rhea" id="RHEA-COMP:10105"/>
        <dbReference type="Rhea" id="RHEA-COMP:10106"/>
        <dbReference type="ChEBI" id="CHEBI:65314"/>
        <dbReference type="ChEBI" id="CHEBI:65315"/>
        <dbReference type="EC" id="5.4.99.27"/>
    </reaction>
</comment>
<dbReference type="PANTHER" id="PTHR13326:SF21">
    <property type="entry name" value="PSEUDOURIDYLATE SYNTHASE PUS7L"/>
    <property type="match status" value="1"/>
</dbReference>
<dbReference type="Pfam" id="PF01142">
    <property type="entry name" value="TruD"/>
    <property type="match status" value="2"/>
</dbReference>
<comment type="similarity">
    <text evidence="1 4">Belongs to the pseudouridine synthase TruD family.</text>
</comment>
<dbReference type="EMBL" id="CP084166">
    <property type="protein sequence ID" value="UJG40184.1"/>
    <property type="molecule type" value="Genomic_DNA"/>
</dbReference>